<accession>A0ABN8Y5Y0</accession>
<evidence type="ECO:0000313" key="3">
    <source>
        <dbReference type="Proteomes" id="UP001176941"/>
    </source>
</evidence>
<dbReference type="Proteomes" id="UP001176941">
    <property type="component" value="Chromosome 13"/>
</dbReference>
<organism evidence="2 3">
    <name type="scientific">Rangifer tarandus platyrhynchus</name>
    <name type="common">Svalbard reindeer</name>
    <dbReference type="NCBI Taxonomy" id="3082113"/>
    <lineage>
        <taxon>Eukaryota</taxon>
        <taxon>Metazoa</taxon>
        <taxon>Chordata</taxon>
        <taxon>Craniata</taxon>
        <taxon>Vertebrata</taxon>
        <taxon>Euteleostomi</taxon>
        <taxon>Mammalia</taxon>
        <taxon>Eutheria</taxon>
        <taxon>Laurasiatheria</taxon>
        <taxon>Artiodactyla</taxon>
        <taxon>Ruminantia</taxon>
        <taxon>Pecora</taxon>
        <taxon>Cervidae</taxon>
        <taxon>Odocoileinae</taxon>
        <taxon>Rangifer</taxon>
    </lineage>
</organism>
<evidence type="ECO:0000313" key="2">
    <source>
        <dbReference type="EMBL" id="CAI9155898.1"/>
    </source>
</evidence>
<proteinExistence type="predicted"/>
<feature type="region of interest" description="Disordered" evidence="1">
    <location>
        <begin position="1"/>
        <end position="25"/>
    </location>
</feature>
<dbReference type="EMBL" id="OX459949">
    <property type="protein sequence ID" value="CAI9155898.1"/>
    <property type="molecule type" value="Genomic_DNA"/>
</dbReference>
<evidence type="ECO:0000256" key="1">
    <source>
        <dbReference type="SAM" id="MobiDB-lite"/>
    </source>
</evidence>
<protein>
    <submittedName>
        <fullName evidence="2">Uncharacterized protein</fullName>
    </submittedName>
</protein>
<reference evidence="2" key="1">
    <citation type="submission" date="2023-04" db="EMBL/GenBank/DDBJ databases">
        <authorList>
            <consortium name="ELIXIR-Norway"/>
        </authorList>
    </citation>
    <scope>NUCLEOTIDE SEQUENCE [LARGE SCALE GENOMIC DNA]</scope>
</reference>
<name>A0ABN8Y5Y0_RANTA</name>
<keyword evidence="3" id="KW-1185">Reference proteome</keyword>
<gene>
    <name evidence="2" type="ORF">MRATA1EN1_LOCUS4860</name>
</gene>
<sequence length="104" mass="11533">MSHQDTSSRSWESSRGTQVRASPCFPVNLRAGRAAEGAHPRPGTLNRHVRGGGHAFLEEIQNGGYSEDHNPPHFRGRELPVGTRRVWWRCVVLVTRGEGLSPLP</sequence>
<feature type="compositionally biased region" description="Polar residues" evidence="1">
    <location>
        <begin position="1"/>
        <end position="20"/>
    </location>
</feature>